<reference evidence="2 3" key="3">
    <citation type="journal article" date="2011" name="Nat. Chem. Biol.">
        <title>Reveromycin A biosynthesis uses RevG and RevJ for stereospecific spiroacetal formation.</title>
        <authorList>
            <person name="Takahashi S."/>
            <person name="Toyoda A."/>
            <person name="Sekiyama Y."/>
            <person name="Takagi H."/>
            <person name="Nogawa T."/>
            <person name="Uramoto M."/>
            <person name="Suzuki R."/>
            <person name="Koshino H."/>
            <person name="Kumano T."/>
            <person name="Panthee S."/>
            <person name="Dairi T."/>
            <person name="Ishikawa J."/>
            <person name="Ikeda H."/>
            <person name="Sakaki Y."/>
            <person name="Osada H."/>
        </authorList>
    </citation>
    <scope>NUCLEOTIDE SEQUENCE [LARGE SCALE GENOMIC DNA]</scope>
    <source>
        <strain evidence="2 3">SN-593</strain>
    </source>
</reference>
<name>A0A7U3UYE0_9ACTN</name>
<dbReference type="AlphaFoldDB" id="A0A7U3UYE0"/>
<organism evidence="2 3">
    <name type="scientific">Actinacidiphila reveromycinica</name>
    <dbReference type="NCBI Taxonomy" id="659352"/>
    <lineage>
        <taxon>Bacteria</taxon>
        <taxon>Bacillati</taxon>
        <taxon>Actinomycetota</taxon>
        <taxon>Actinomycetes</taxon>
        <taxon>Kitasatosporales</taxon>
        <taxon>Streptomycetaceae</taxon>
        <taxon>Actinacidiphila</taxon>
    </lineage>
</organism>
<evidence type="ECO:0000259" key="1">
    <source>
        <dbReference type="Pfam" id="PF16466"/>
    </source>
</evidence>
<feature type="domain" description="DUF5047" evidence="1">
    <location>
        <begin position="42"/>
        <end position="169"/>
    </location>
</feature>
<dbReference type="EMBL" id="AP018365">
    <property type="protein sequence ID" value="BBB01081.1"/>
    <property type="molecule type" value="Genomic_DNA"/>
</dbReference>
<protein>
    <recommendedName>
        <fullName evidence="1">DUF5047 domain-containing protein</fullName>
    </recommendedName>
</protein>
<dbReference type="InterPro" id="IPR032490">
    <property type="entry name" value="DUF5047"/>
</dbReference>
<reference evidence="2 3" key="4">
    <citation type="journal article" date="2020" name="Sci. Rep.">
        <title>beta-carboline chemical signals induce reveromycin production through a LuxR family regulator in Streptomyces sp. SN-593.</title>
        <authorList>
            <person name="Panthee S."/>
            <person name="Kito N."/>
            <person name="Hayashi T."/>
            <person name="Shimizu T."/>
            <person name="Ishikawa J."/>
            <person name="Hamamoto H."/>
            <person name="Osada H."/>
            <person name="Takahashi S."/>
        </authorList>
    </citation>
    <scope>NUCLEOTIDE SEQUENCE [LARGE SCALE GENOMIC DNA]</scope>
    <source>
        <strain evidence="2 3">SN-593</strain>
    </source>
</reference>
<reference evidence="2 3" key="1">
    <citation type="journal article" date="2010" name="J. Bacteriol.">
        <title>Biochemical characterization of a novel indole prenyltransferase from Streptomyces sp. SN-593.</title>
        <authorList>
            <person name="Takahashi S."/>
            <person name="Takagi H."/>
            <person name="Toyoda A."/>
            <person name="Uramoto M."/>
            <person name="Nogawa T."/>
            <person name="Ueki M."/>
            <person name="Sakaki Y."/>
            <person name="Osada H."/>
        </authorList>
    </citation>
    <scope>NUCLEOTIDE SEQUENCE [LARGE SCALE GENOMIC DNA]</scope>
    <source>
        <strain evidence="2 3">SN-593</strain>
    </source>
</reference>
<sequence>MSVYTPPSSRFLAALNYSHRVVTRVELVLTDGTVADLDHTGGSVTVDRSATARRTCSVTLADTSLIPRTAADKLSVYGSQLRIFRGIGYPDGTVETAPIGVFRVEEVSGDVDIGPVTITGSSMEAQVADALFTAPTTVQSAATTAVGGIGTLIHAVLPSAVIINRATDATVGTMTWDQQDSRWDACTTLATAIGAEVYTDAAGQFIIAPLPDLSGPSVVWEVAAGEGGALISADRGMARSGVYNSVTAYGENTTDDTAAVSATVEDTDPTSPTYVLGPFGRVPTFYSSATLTTTALCTAAATQLLKTSLKPNASADITSLPNPLLEPGDVIRAGYLDGTRELHQIASFEISLDTSGDFTLATIAAKEDS</sequence>
<evidence type="ECO:0000313" key="3">
    <source>
        <dbReference type="Proteomes" id="UP000595703"/>
    </source>
</evidence>
<dbReference type="KEGG" id="arev:RVR_8331"/>
<evidence type="ECO:0000313" key="2">
    <source>
        <dbReference type="EMBL" id="BBB01081.1"/>
    </source>
</evidence>
<dbReference type="Pfam" id="PF16466">
    <property type="entry name" value="DUF5047"/>
    <property type="match status" value="1"/>
</dbReference>
<reference evidence="2 3" key="2">
    <citation type="journal article" date="2011" name="J. Antibiot.">
        <title>Furaquinocins I and J: novel polyketide isoprenoid hybrid compounds from Streptomyces reveromyceticus SN-593.</title>
        <authorList>
            <person name="Panthee S."/>
            <person name="Takahashi S."/>
            <person name="Takagi H."/>
            <person name="Nogawa T."/>
            <person name="Oowada E."/>
            <person name="Uramoto M."/>
            <person name="Osada H."/>
        </authorList>
    </citation>
    <scope>NUCLEOTIDE SEQUENCE [LARGE SCALE GENOMIC DNA]</scope>
    <source>
        <strain evidence="2 3">SN-593</strain>
    </source>
</reference>
<gene>
    <name evidence="2" type="ORF">RVR_8331</name>
</gene>
<dbReference type="Proteomes" id="UP000595703">
    <property type="component" value="Chromosome"/>
</dbReference>
<proteinExistence type="predicted"/>
<keyword evidence="3" id="KW-1185">Reference proteome</keyword>
<accession>A0A7U3UYE0</accession>